<feature type="domain" description="Glycosyl hydrolase family 13 catalytic" evidence="4">
    <location>
        <begin position="13"/>
        <end position="405"/>
    </location>
</feature>
<evidence type="ECO:0000259" key="4">
    <source>
        <dbReference type="SMART" id="SM00642"/>
    </source>
</evidence>
<comment type="similarity">
    <text evidence="1">Belongs to the glycosyl hydrolase 13 family.</text>
</comment>
<evidence type="ECO:0000256" key="2">
    <source>
        <dbReference type="ARBA" id="ARBA00022801"/>
    </source>
</evidence>
<dbReference type="GO" id="GO:0004556">
    <property type="term" value="F:alpha-amylase activity"/>
    <property type="evidence" value="ECO:0007669"/>
    <property type="project" value="TreeGrafter"/>
</dbReference>
<dbReference type="InterPro" id="IPR017853">
    <property type="entry name" value="GH"/>
</dbReference>
<name>A0A0M0GFR6_SPOGL</name>
<dbReference type="Gene3D" id="3.90.400.10">
    <property type="entry name" value="Oligo-1,6-glucosidase, Domain 2"/>
    <property type="match status" value="1"/>
</dbReference>
<keyword evidence="6" id="KW-1185">Reference proteome</keyword>
<dbReference type="Proteomes" id="UP000037109">
    <property type="component" value="Unassembled WGS sequence"/>
</dbReference>
<accession>A0A0M0GFR6</accession>
<dbReference type="RefSeq" id="WP_053436139.1">
    <property type="nucleotide sequence ID" value="NZ_LGUF01000007.1"/>
</dbReference>
<dbReference type="PANTHER" id="PTHR10357:SF179">
    <property type="entry name" value="NEUTRAL AND BASIC AMINO ACID TRANSPORT PROTEIN RBAT"/>
    <property type="match status" value="1"/>
</dbReference>
<reference evidence="6" key="1">
    <citation type="submission" date="2015-07" db="EMBL/GenBank/DDBJ databases">
        <title>Fjat-10036 dsm4.</title>
        <authorList>
            <person name="Liu B."/>
            <person name="Wang J."/>
            <person name="Zhu Y."/>
            <person name="Liu G."/>
            <person name="Chen Q."/>
            <person name="Chen Z."/>
            <person name="Lan J."/>
            <person name="Che J."/>
            <person name="Ge C."/>
            <person name="Shi H."/>
            <person name="Pan Z."/>
            <person name="Liu X."/>
        </authorList>
    </citation>
    <scope>NUCLEOTIDE SEQUENCE [LARGE SCALE GENOMIC DNA]</scope>
    <source>
        <strain evidence="6">DSM 4</strain>
    </source>
</reference>
<evidence type="ECO:0000313" key="5">
    <source>
        <dbReference type="EMBL" id="KON88760.1"/>
    </source>
</evidence>
<dbReference type="InterPro" id="IPR006047">
    <property type="entry name" value="GH13_cat_dom"/>
</dbReference>
<dbReference type="FunFam" id="3.90.400.10:FF:000002">
    <property type="entry name" value="Sucrose isomerase"/>
    <property type="match status" value="1"/>
</dbReference>
<keyword evidence="3" id="KW-0326">Glycosidase</keyword>
<dbReference type="AlphaFoldDB" id="A0A0M0GFR6"/>
<dbReference type="InterPro" id="IPR045857">
    <property type="entry name" value="O16G_dom_2"/>
</dbReference>
<evidence type="ECO:0000256" key="1">
    <source>
        <dbReference type="ARBA" id="ARBA00008061"/>
    </source>
</evidence>
<dbReference type="GO" id="GO:0009313">
    <property type="term" value="P:oligosaccharide catabolic process"/>
    <property type="evidence" value="ECO:0007669"/>
    <property type="project" value="TreeGrafter"/>
</dbReference>
<proteinExistence type="inferred from homology"/>
<evidence type="ECO:0000313" key="6">
    <source>
        <dbReference type="Proteomes" id="UP000037109"/>
    </source>
</evidence>
<dbReference type="PANTHER" id="PTHR10357">
    <property type="entry name" value="ALPHA-AMYLASE FAMILY MEMBER"/>
    <property type="match status" value="1"/>
</dbReference>
<keyword evidence="2" id="KW-0378">Hydrolase</keyword>
<dbReference type="FunFam" id="3.20.20.80:FF:000064">
    <property type="entry name" value="Oligo-1,6-glucosidase"/>
    <property type="match status" value="1"/>
</dbReference>
<comment type="caution">
    <text evidence="5">The sequence shown here is derived from an EMBL/GenBank/DDBJ whole genome shotgun (WGS) entry which is preliminary data.</text>
</comment>
<dbReference type="Pfam" id="PF00128">
    <property type="entry name" value="Alpha-amylase"/>
    <property type="match status" value="1"/>
</dbReference>
<sequence>MEMKWWHKSVIYQVYPRSFKDSDGDGIGDLAGLISRLDYIAELGADLIWLCPVYASPNDDNGYDISDYYSIHPEYGSMDDMDRLISEAATRGIGIMMDIVANHTSDEHPWFVESKSSKENPYRDFYVWKDGLEDGPPSGLQSIFSGSAWEYDPMTAQYYLHMFSKKQPDLNWHHPTVRQAIYDVMRFWIKKGIKGFRFDVIDLIAKDLDQHVIANGPLLHEYLQEMHQEVLEGTDVVTIGETGGADLNQAILFTDPSRKELDMVFSFEHIALDELPGKQKWDLKPLKLGELKHVLSSWQTGLSDNGWNSLFWSNHDQPRIVSRWGNDVDFRYESATMLAALLHLMKGTPYIYQGEEIGMTNIKFPDLDSYRDIETLNMYFERIAAGYHHESIMNSIYVKGRDNARTPMQWNTDKNAGFTDGVPWIDVNPNYISINAACDLDAEQSIFRFYKKLIQLRKSNDIIVYGDYRLLESEPEIYAYERRFKGEKWLIICNFTEKEVRSPLLSSMSGNLLIHNYLSPPGDQKLRPYEAVVYKIKN</sequence>
<dbReference type="Gene3D" id="3.20.20.80">
    <property type="entry name" value="Glycosidases"/>
    <property type="match status" value="1"/>
</dbReference>
<dbReference type="CDD" id="cd11333">
    <property type="entry name" value="AmyAc_SI_OligoGlu_DGase"/>
    <property type="match status" value="1"/>
</dbReference>
<dbReference type="InterPro" id="IPR013780">
    <property type="entry name" value="Glyco_hydro_b"/>
</dbReference>
<organism evidence="5 6">
    <name type="scientific">Sporosarcina globispora</name>
    <name type="common">Bacillus globisporus</name>
    <dbReference type="NCBI Taxonomy" id="1459"/>
    <lineage>
        <taxon>Bacteria</taxon>
        <taxon>Bacillati</taxon>
        <taxon>Bacillota</taxon>
        <taxon>Bacilli</taxon>
        <taxon>Bacillales</taxon>
        <taxon>Caryophanaceae</taxon>
        <taxon>Sporosarcina</taxon>
    </lineage>
</organism>
<dbReference type="EMBL" id="LGUF01000007">
    <property type="protein sequence ID" value="KON88760.1"/>
    <property type="molecule type" value="Genomic_DNA"/>
</dbReference>
<gene>
    <name evidence="5" type="ORF">AF332_19460</name>
</gene>
<dbReference type="PATRIC" id="fig|1459.3.peg.4284"/>
<protein>
    <submittedName>
        <fullName evidence="5">Glucan 1,6-alpha-glucosidase</fullName>
    </submittedName>
</protein>
<dbReference type="SUPFAM" id="SSF51445">
    <property type="entry name" value="(Trans)glycosidases"/>
    <property type="match status" value="1"/>
</dbReference>
<evidence type="ECO:0000256" key="3">
    <source>
        <dbReference type="ARBA" id="ARBA00023295"/>
    </source>
</evidence>
<dbReference type="NCBIfam" id="NF008183">
    <property type="entry name" value="PRK10933.1"/>
    <property type="match status" value="1"/>
</dbReference>
<dbReference type="OrthoDB" id="9805159at2"/>
<dbReference type="SMART" id="SM00642">
    <property type="entry name" value="Aamy"/>
    <property type="match status" value="1"/>
</dbReference>
<dbReference type="Gene3D" id="2.60.40.1180">
    <property type="entry name" value="Golgi alpha-mannosidase II"/>
    <property type="match status" value="1"/>
</dbReference>
<dbReference type="SUPFAM" id="SSF51011">
    <property type="entry name" value="Glycosyl hydrolase domain"/>
    <property type="match status" value="1"/>
</dbReference>
<dbReference type="STRING" id="1459.AF332_19460"/>